<sequence length="96" mass="9816">MIRFTPIALLALAACTQTPAPATADPASGAQCDATPIQKLIGQAGDPATVESAKAASGARTLRRYESGSALTMDFRPDRLNVEVDAGGKIVKLSCG</sequence>
<comment type="caution">
    <text evidence="2">The sequence shown here is derived from an EMBL/GenBank/DDBJ whole genome shotgun (WGS) entry which is preliminary data.</text>
</comment>
<evidence type="ECO:0008006" key="4">
    <source>
        <dbReference type="Google" id="ProtNLM"/>
    </source>
</evidence>
<keyword evidence="3" id="KW-1185">Reference proteome</keyword>
<accession>A0A7W9EI31</accession>
<feature type="chain" id="PRO_5031473468" description="Peptidase inhibitor I78" evidence="1">
    <location>
        <begin position="25"/>
        <end position="96"/>
    </location>
</feature>
<dbReference type="Proteomes" id="UP000557739">
    <property type="component" value="Unassembled WGS sequence"/>
</dbReference>
<evidence type="ECO:0000313" key="2">
    <source>
        <dbReference type="EMBL" id="MBB5698757.1"/>
    </source>
</evidence>
<keyword evidence="1" id="KW-0732">Signal</keyword>
<evidence type="ECO:0000256" key="1">
    <source>
        <dbReference type="SAM" id="SignalP"/>
    </source>
</evidence>
<evidence type="ECO:0000313" key="3">
    <source>
        <dbReference type="Proteomes" id="UP000557739"/>
    </source>
</evidence>
<name>A0A7W9EI31_9SPHN</name>
<gene>
    <name evidence="2" type="ORF">FHR19_002112</name>
</gene>
<dbReference type="PANTHER" id="PTHR39600">
    <property type="entry name" value="PEPTIDASE INHIBITOR I78 FAMILY PROTEIN"/>
    <property type="match status" value="1"/>
</dbReference>
<reference evidence="2 3" key="1">
    <citation type="submission" date="2020-08" db="EMBL/GenBank/DDBJ databases">
        <title>Genomic Encyclopedia of Type Strains, Phase IV (KMG-IV): sequencing the most valuable type-strain genomes for metagenomic binning, comparative biology and taxonomic classification.</title>
        <authorList>
            <person name="Goeker M."/>
        </authorList>
    </citation>
    <scope>NUCLEOTIDE SEQUENCE [LARGE SCALE GENOMIC DNA]</scope>
    <source>
        <strain evidence="2 3">DSM 27244</strain>
    </source>
</reference>
<organism evidence="2 3">
    <name type="scientific">Sphingomonas yantingensis</name>
    <dbReference type="NCBI Taxonomy" id="1241761"/>
    <lineage>
        <taxon>Bacteria</taxon>
        <taxon>Pseudomonadati</taxon>
        <taxon>Pseudomonadota</taxon>
        <taxon>Alphaproteobacteria</taxon>
        <taxon>Sphingomonadales</taxon>
        <taxon>Sphingomonadaceae</taxon>
        <taxon>Sphingomonas</taxon>
    </lineage>
</organism>
<dbReference type="EMBL" id="JACIJJ010000003">
    <property type="protein sequence ID" value="MBB5698757.1"/>
    <property type="molecule type" value="Genomic_DNA"/>
</dbReference>
<feature type="signal peptide" evidence="1">
    <location>
        <begin position="1"/>
        <end position="24"/>
    </location>
</feature>
<dbReference type="PANTHER" id="PTHR39600:SF1">
    <property type="entry name" value="PEPTIDASE INHIBITOR I78 FAMILY PROTEIN"/>
    <property type="match status" value="1"/>
</dbReference>
<dbReference type="RefSeq" id="WP_184027958.1">
    <property type="nucleotide sequence ID" value="NZ_JACIJJ010000003.1"/>
</dbReference>
<protein>
    <recommendedName>
        <fullName evidence="4">Peptidase inhibitor I78</fullName>
    </recommendedName>
</protein>
<dbReference type="InterPro" id="IPR021719">
    <property type="entry name" value="Prot_inh_I78"/>
</dbReference>
<dbReference type="PROSITE" id="PS51257">
    <property type="entry name" value="PROKAR_LIPOPROTEIN"/>
    <property type="match status" value="1"/>
</dbReference>
<dbReference type="Pfam" id="PF11720">
    <property type="entry name" value="Inhibitor_I78"/>
    <property type="match status" value="1"/>
</dbReference>
<dbReference type="AlphaFoldDB" id="A0A7W9EI31"/>
<proteinExistence type="predicted"/>
<dbReference type="Gene3D" id="3.30.10.10">
    <property type="entry name" value="Trypsin Inhibitor V, subunit A"/>
    <property type="match status" value="1"/>
</dbReference>